<keyword evidence="9 10" id="KW-0472">Membrane</keyword>
<evidence type="ECO:0000256" key="6">
    <source>
        <dbReference type="ARBA" id="ARBA00022691"/>
    </source>
</evidence>
<name>A0A6A6PPP1_9PEZI</name>
<keyword evidence="5 12" id="KW-0808">Transferase</keyword>
<sequence length="284" mass="31674">MARRSRSPSTPKGNGHATASAPVDTTHDYTDEDHAGDTASHGARSKSLPCHPSLYPSGQTSLSSIGIQAFLLGFTLAASLLSTTWLVLHERTIWRLPAFFACLSWFHFFEYWTTAHFNTPATQAASFLLLSNGKAYNTAQSLAALEIVVSNFLPSYQALGVSDYTIAAGIVLIVIGQVVRSVAMAQAGTNFNHTPQKVRKEGHVLVTRGVYGWLRHPSYFGFFWWALGTQILVGNKICTFGYLLVLWYFFQQRIEVEEKLLVEFFGEEYEAFRHRTRTGIPFIP</sequence>
<keyword evidence="7 10" id="KW-0812">Transmembrane</keyword>
<evidence type="ECO:0000313" key="13">
    <source>
        <dbReference type="Proteomes" id="UP000799767"/>
    </source>
</evidence>
<dbReference type="RefSeq" id="XP_033588336.1">
    <property type="nucleotide sequence ID" value="XM_033729810.1"/>
</dbReference>
<dbReference type="Gene3D" id="1.20.120.1630">
    <property type="match status" value="1"/>
</dbReference>
<dbReference type="InterPro" id="IPR025770">
    <property type="entry name" value="PPMT_MeTrfase"/>
</dbReference>
<keyword evidence="13" id="KW-1185">Reference proteome</keyword>
<feature type="compositionally biased region" description="Basic and acidic residues" evidence="11">
    <location>
        <begin position="25"/>
        <end position="36"/>
    </location>
</feature>
<evidence type="ECO:0000313" key="12">
    <source>
        <dbReference type="EMBL" id="KAF2481766.1"/>
    </source>
</evidence>
<keyword evidence="6 10" id="KW-0949">S-adenosyl-L-methionine</keyword>
<feature type="transmembrane region" description="Helical" evidence="10">
    <location>
        <begin position="65"/>
        <end position="88"/>
    </location>
</feature>
<dbReference type="PANTHER" id="PTHR12714:SF9">
    <property type="entry name" value="PROTEIN-S-ISOPRENYLCYSTEINE O-METHYLTRANSFERASE"/>
    <property type="match status" value="1"/>
</dbReference>
<keyword evidence="4 10" id="KW-0489">Methyltransferase</keyword>
<dbReference type="PROSITE" id="PS51564">
    <property type="entry name" value="SAM_ICMT"/>
    <property type="match status" value="1"/>
</dbReference>
<comment type="similarity">
    <text evidence="2 10">Belongs to the class VI-like SAM-binding methyltransferase superfamily. Isoprenylcysteine carboxyl methyltransferase family.</text>
</comment>
<dbReference type="EC" id="2.1.1.100" evidence="3 10"/>
<dbReference type="GeneID" id="54470812"/>
<gene>
    <name evidence="12" type="ORF">BDY17DRAFT_170998</name>
</gene>
<feature type="transmembrane region" description="Helical" evidence="10">
    <location>
        <begin position="222"/>
        <end position="250"/>
    </location>
</feature>
<evidence type="ECO:0000256" key="2">
    <source>
        <dbReference type="ARBA" id="ARBA00009140"/>
    </source>
</evidence>
<dbReference type="OrthoDB" id="422086at2759"/>
<dbReference type="PANTHER" id="PTHR12714">
    <property type="entry name" value="PROTEIN-S ISOPRENYLCYSTEINE O-METHYLTRANSFERASE"/>
    <property type="match status" value="1"/>
</dbReference>
<evidence type="ECO:0000256" key="8">
    <source>
        <dbReference type="ARBA" id="ARBA00022989"/>
    </source>
</evidence>
<dbReference type="Pfam" id="PF04140">
    <property type="entry name" value="ICMT"/>
    <property type="match status" value="1"/>
</dbReference>
<dbReference type="Proteomes" id="UP000799767">
    <property type="component" value="Unassembled WGS sequence"/>
</dbReference>
<evidence type="ECO:0000256" key="11">
    <source>
        <dbReference type="SAM" id="MobiDB-lite"/>
    </source>
</evidence>
<dbReference type="EMBL" id="MU001637">
    <property type="protein sequence ID" value="KAF2481766.1"/>
    <property type="molecule type" value="Genomic_DNA"/>
</dbReference>
<comment type="caution">
    <text evidence="10">Lacks conserved residue(s) required for the propagation of feature annotation.</text>
</comment>
<dbReference type="GO" id="GO:0004671">
    <property type="term" value="F:protein C-terminal S-isoprenylcysteine carboxyl O-methyltransferase activity"/>
    <property type="evidence" value="ECO:0007669"/>
    <property type="project" value="UniProtKB-EC"/>
</dbReference>
<dbReference type="GO" id="GO:0032259">
    <property type="term" value="P:methylation"/>
    <property type="evidence" value="ECO:0007669"/>
    <property type="project" value="UniProtKB-KW"/>
</dbReference>
<evidence type="ECO:0000256" key="4">
    <source>
        <dbReference type="ARBA" id="ARBA00022603"/>
    </source>
</evidence>
<proteinExistence type="inferred from homology"/>
<reference evidence="12" key="1">
    <citation type="journal article" date="2020" name="Stud. Mycol.">
        <title>101 Dothideomycetes genomes: a test case for predicting lifestyles and emergence of pathogens.</title>
        <authorList>
            <person name="Haridas S."/>
            <person name="Albert R."/>
            <person name="Binder M."/>
            <person name="Bloem J."/>
            <person name="Labutti K."/>
            <person name="Salamov A."/>
            <person name="Andreopoulos B."/>
            <person name="Baker S."/>
            <person name="Barry K."/>
            <person name="Bills G."/>
            <person name="Bluhm B."/>
            <person name="Cannon C."/>
            <person name="Castanera R."/>
            <person name="Culley D."/>
            <person name="Daum C."/>
            <person name="Ezra D."/>
            <person name="Gonzalez J."/>
            <person name="Henrissat B."/>
            <person name="Kuo A."/>
            <person name="Liang C."/>
            <person name="Lipzen A."/>
            <person name="Lutzoni F."/>
            <person name="Magnuson J."/>
            <person name="Mondo S."/>
            <person name="Nolan M."/>
            <person name="Ohm R."/>
            <person name="Pangilinan J."/>
            <person name="Park H.-J."/>
            <person name="Ramirez L."/>
            <person name="Alfaro M."/>
            <person name="Sun H."/>
            <person name="Tritt A."/>
            <person name="Yoshinaga Y."/>
            <person name="Zwiers L.-H."/>
            <person name="Turgeon B."/>
            <person name="Goodwin S."/>
            <person name="Spatafora J."/>
            <person name="Crous P."/>
            <person name="Grigoriev I."/>
        </authorList>
    </citation>
    <scope>NUCLEOTIDE SEQUENCE</scope>
    <source>
        <strain evidence="12">CBS 113389</strain>
    </source>
</reference>
<evidence type="ECO:0000256" key="9">
    <source>
        <dbReference type="ARBA" id="ARBA00023136"/>
    </source>
</evidence>
<evidence type="ECO:0000256" key="10">
    <source>
        <dbReference type="RuleBase" id="RU362022"/>
    </source>
</evidence>
<dbReference type="InterPro" id="IPR007269">
    <property type="entry name" value="ICMT_MeTrfase"/>
</dbReference>
<evidence type="ECO:0000256" key="7">
    <source>
        <dbReference type="ARBA" id="ARBA00022692"/>
    </source>
</evidence>
<keyword evidence="10" id="KW-0256">Endoplasmic reticulum</keyword>
<keyword evidence="8 10" id="KW-1133">Transmembrane helix</keyword>
<feature type="region of interest" description="Disordered" evidence="11">
    <location>
        <begin position="1"/>
        <end position="45"/>
    </location>
</feature>
<comment type="catalytic activity">
    <reaction evidence="10">
        <text>[protein]-C-terminal S-[(2E,6E)-farnesyl]-L-cysteine + S-adenosyl-L-methionine = [protein]-C-terminal S-[(2E,6E)-farnesyl]-L-cysteine methyl ester + S-adenosyl-L-homocysteine</text>
        <dbReference type="Rhea" id="RHEA:21672"/>
        <dbReference type="Rhea" id="RHEA-COMP:12125"/>
        <dbReference type="Rhea" id="RHEA-COMP:12126"/>
        <dbReference type="ChEBI" id="CHEBI:57856"/>
        <dbReference type="ChEBI" id="CHEBI:59789"/>
        <dbReference type="ChEBI" id="CHEBI:90510"/>
        <dbReference type="ChEBI" id="CHEBI:90511"/>
        <dbReference type="EC" id="2.1.1.100"/>
    </reaction>
</comment>
<evidence type="ECO:0000256" key="5">
    <source>
        <dbReference type="ARBA" id="ARBA00022679"/>
    </source>
</evidence>
<evidence type="ECO:0000256" key="1">
    <source>
        <dbReference type="ARBA" id="ARBA00004141"/>
    </source>
</evidence>
<accession>A0A6A6PPP1</accession>
<organism evidence="12 13">
    <name type="scientific">Neohortaea acidophila</name>
    <dbReference type="NCBI Taxonomy" id="245834"/>
    <lineage>
        <taxon>Eukaryota</taxon>
        <taxon>Fungi</taxon>
        <taxon>Dikarya</taxon>
        <taxon>Ascomycota</taxon>
        <taxon>Pezizomycotina</taxon>
        <taxon>Dothideomycetes</taxon>
        <taxon>Dothideomycetidae</taxon>
        <taxon>Mycosphaerellales</taxon>
        <taxon>Teratosphaeriaceae</taxon>
        <taxon>Neohortaea</taxon>
    </lineage>
</organism>
<feature type="transmembrane region" description="Helical" evidence="10">
    <location>
        <begin position="164"/>
        <end position="183"/>
    </location>
</feature>
<comment type="subcellular location">
    <subcellularLocation>
        <location evidence="10">Endoplasmic reticulum membrane</location>
        <topology evidence="10">Multi-pass membrane protein</topology>
    </subcellularLocation>
    <subcellularLocation>
        <location evidence="1">Membrane</location>
        <topology evidence="1">Multi-pass membrane protein</topology>
    </subcellularLocation>
</comment>
<evidence type="ECO:0000256" key="3">
    <source>
        <dbReference type="ARBA" id="ARBA00012151"/>
    </source>
</evidence>
<dbReference type="AlphaFoldDB" id="A0A6A6PPP1"/>
<protein>
    <recommendedName>
        <fullName evidence="3 10">Protein-S-isoprenylcysteine O-methyltransferase</fullName>
        <ecNumber evidence="3 10">2.1.1.100</ecNumber>
    </recommendedName>
</protein>
<dbReference type="GO" id="GO:0005789">
    <property type="term" value="C:endoplasmic reticulum membrane"/>
    <property type="evidence" value="ECO:0007669"/>
    <property type="project" value="UniProtKB-SubCell"/>
</dbReference>